<dbReference type="InterPro" id="IPR003661">
    <property type="entry name" value="HisK_dim/P_dom"/>
</dbReference>
<evidence type="ECO:0000256" key="5">
    <source>
        <dbReference type="ARBA" id="ARBA00022679"/>
    </source>
</evidence>
<dbReference type="Pfam" id="PF00512">
    <property type="entry name" value="HisKA"/>
    <property type="match status" value="1"/>
</dbReference>
<keyword evidence="15" id="KW-1185">Reference proteome</keyword>
<evidence type="ECO:0000256" key="9">
    <source>
        <dbReference type="ARBA" id="ARBA00023012"/>
    </source>
</evidence>
<name>A0A7K3LR47_9ACTN</name>
<reference evidence="14 15" key="1">
    <citation type="submission" date="2020-01" db="EMBL/GenBank/DDBJ databases">
        <title>Investigation of new actinobacteria for the biodesulphurisation of diesel fuel.</title>
        <authorList>
            <person name="Athi Narayanan S.M."/>
        </authorList>
    </citation>
    <scope>NUCLEOTIDE SEQUENCE [LARGE SCALE GENOMIC DNA]</scope>
    <source>
        <strain evidence="14 15">213E</strain>
    </source>
</reference>
<dbReference type="InterPro" id="IPR004358">
    <property type="entry name" value="Sig_transdc_His_kin-like_C"/>
</dbReference>
<evidence type="ECO:0000313" key="14">
    <source>
        <dbReference type="EMBL" id="NDK90027.1"/>
    </source>
</evidence>
<feature type="transmembrane region" description="Helical" evidence="11">
    <location>
        <begin position="155"/>
        <end position="179"/>
    </location>
</feature>
<evidence type="ECO:0000256" key="11">
    <source>
        <dbReference type="SAM" id="Phobius"/>
    </source>
</evidence>
<dbReference type="Gene3D" id="1.10.287.130">
    <property type="match status" value="1"/>
</dbReference>
<evidence type="ECO:0000259" key="13">
    <source>
        <dbReference type="PROSITE" id="PS50885"/>
    </source>
</evidence>
<proteinExistence type="predicted"/>
<dbReference type="PROSITE" id="PS50109">
    <property type="entry name" value="HIS_KIN"/>
    <property type="match status" value="1"/>
</dbReference>
<dbReference type="EC" id="2.7.13.3" evidence="3"/>
<evidence type="ECO:0000256" key="10">
    <source>
        <dbReference type="ARBA" id="ARBA00023136"/>
    </source>
</evidence>
<dbReference type="CDD" id="cd00082">
    <property type="entry name" value="HisKA"/>
    <property type="match status" value="1"/>
</dbReference>
<dbReference type="CDD" id="cd06225">
    <property type="entry name" value="HAMP"/>
    <property type="match status" value="1"/>
</dbReference>
<evidence type="ECO:0000256" key="1">
    <source>
        <dbReference type="ARBA" id="ARBA00000085"/>
    </source>
</evidence>
<feature type="domain" description="HAMP" evidence="13">
    <location>
        <begin position="180"/>
        <end position="233"/>
    </location>
</feature>
<dbReference type="EMBL" id="JAADZU010000028">
    <property type="protein sequence ID" value="NDK90027.1"/>
    <property type="molecule type" value="Genomic_DNA"/>
</dbReference>
<dbReference type="GO" id="GO:0000155">
    <property type="term" value="F:phosphorelay sensor kinase activity"/>
    <property type="evidence" value="ECO:0007669"/>
    <property type="project" value="InterPro"/>
</dbReference>
<keyword evidence="6 11" id="KW-0812">Transmembrane</keyword>
<accession>A0A7K3LR47</accession>
<dbReference type="SUPFAM" id="SSF158472">
    <property type="entry name" value="HAMP domain-like"/>
    <property type="match status" value="1"/>
</dbReference>
<evidence type="ECO:0000256" key="8">
    <source>
        <dbReference type="ARBA" id="ARBA00022989"/>
    </source>
</evidence>
<evidence type="ECO:0000256" key="4">
    <source>
        <dbReference type="ARBA" id="ARBA00022553"/>
    </source>
</evidence>
<dbReference type="CDD" id="cd00075">
    <property type="entry name" value="HATPase"/>
    <property type="match status" value="1"/>
</dbReference>
<dbReference type="InterPro" id="IPR050428">
    <property type="entry name" value="TCS_sensor_his_kinase"/>
</dbReference>
<dbReference type="Pfam" id="PF00672">
    <property type="entry name" value="HAMP"/>
    <property type="match status" value="1"/>
</dbReference>
<keyword evidence="5" id="KW-0808">Transferase</keyword>
<dbReference type="SMART" id="SM00304">
    <property type="entry name" value="HAMP"/>
    <property type="match status" value="1"/>
</dbReference>
<evidence type="ECO:0000256" key="2">
    <source>
        <dbReference type="ARBA" id="ARBA00004236"/>
    </source>
</evidence>
<dbReference type="Gene3D" id="6.10.340.10">
    <property type="match status" value="1"/>
</dbReference>
<evidence type="ECO:0000313" key="15">
    <source>
        <dbReference type="Proteomes" id="UP000466307"/>
    </source>
</evidence>
<keyword evidence="4" id="KW-0597">Phosphoprotein</keyword>
<dbReference type="SMART" id="SM00387">
    <property type="entry name" value="HATPase_c"/>
    <property type="match status" value="1"/>
</dbReference>
<comment type="catalytic activity">
    <reaction evidence="1">
        <text>ATP + protein L-histidine = ADP + protein N-phospho-L-histidine.</text>
        <dbReference type="EC" id="2.7.13.3"/>
    </reaction>
</comment>
<dbReference type="AlphaFoldDB" id="A0A7K3LR47"/>
<dbReference type="PANTHER" id="PTHR45436:SF5">
    <property type="entry name" value="SENSOR HISTIDINE KINASE TRCS"/>
    <property type="match status" value="1"/>
</dbReference>
<dbReference type="InterPro" id="IPR005467">
    <property type="entry name" value="His_kinase_dom"/>
</dbReference>
<dbReference type="GO" id="GO:0005886">
    <property type="term" value="C:plasma membrane"/>
    <property type="evidence" value="ECO:0007669"/>
    <property type="project" value="UniProtKB-SubCell"/>
</dbReference>
<dbReference type="PRINTS" id="PR00344">
    <property type="entry name" value="BCTRLSENSOR"/>
</dbReference>
<dbReference type="SUPFAM" id="SSF55874">
    <property type="entry name" value="ATPase domain of HSP90 chaperone/DNA topoisomerase II/histidine kinase"/>
    <property type="match status" value="1"/>
</dbReference>
<keyword evidence="9" id="KW-0902">Two-component regulatory system</keyword>
<dbReference type="InterPro" id="IPR036890">
    <property type="entry name" value="HATPase_C_sf"/>
</dbReference>
<gene>
    <name evidence="14" type="ORF">GYA93_10600</name>
</gene>
<dbReference type="Gene3D" id="3.30.565.10">
    <property type="entry name" value="Histidine kinase-like ATPase, C-terminal domain"/>
    <property type="match status" value="1"/>
</dbReference>
<evidence type="ECO:0000256" key="3">
    <source>
        <dbReference type="ARBA" id="ARBA00012438"/>
    </source>
</evidence>
<dbReference type="PROSITE" id="PS50885">
    <property type="entry name" value="HAMP"/>
    <property type="match status" value="1"/>
</dbReference>
<dbReference type="Proteomes" id="UP000466307">
    <property type="component" value="Unassembled WGS sequence"/>
</dbReference>
<keyword evidence="10 11" id="KW-0472">Membrane</keyword>
<evidence type="ECO:0000256" key="7">
    <source>
        <dbReference type="ARBA" id="ARBA00022777"/>
    </source>
</evidence>
<comment type="subcellular location">
    <subcellularLocation>
        <location evidence="2">Cell membrane</location>
    </subcellularLocation>
</comment>
<dbReference type="InterPro" id="IPR003594">
    <property type="entry name" value="HATPase_dom"/>
</dbReference>
<keyword evidence="8 11" id="KW-1133">Transmembrane helix</keyword>
<dbReference type="InterPro" id="IPR036097">
    <property type="entry name" value="HisK_dim/P_sf"/>
</dbReference>
<feature type="domain" description="Histidine kinase" evidence="12">
    <location>
        <begin position="241"/>
        <end position="484"/>
    </location>
</feature>
<evidence type="ECO:0000259" key="12">
    <source>
        <dbReference type="PROSITE" id="PS50109"/>
    </source>
</evidence>
<dbReference type="Pfam" id="PF02518">
    <property type="entry name" value="HATPase_c"/>
    <property type="match status" value="1"/>
</dbReference>
<comment type="caution">
    <text evidence="14">The sequence shown here is derived from an EMBL/GenBank/DDBJ whole genome shotgun (WGS) entry which is preliminary data.</text>
</comment>
<dbReference type="PANTHER" id="PTHR45436">
    <property type="entry name" value="SENSOR HISTIDINE KINASE YKOH"/>
    <property type="match status" value="1"/>
</dbReference>
<organism evidence="14 15">
    <name type="scientific">Gordonia desulfuricans</name>
    <dbReference type="NCBI Taxonomy" id="89051"/>
    <lineage>
        <taxon>Bacteria</taxon>
        <taxon>Bacillati</taxon>
        <taxon>Actinomycetota</taxon>
        <taxon>Actinomycetes</taxon>
        <taxon>Mycobacteriales</taxon>
        <taxon>Gordoniaceae</taxon>
        <taxon>Gordonia</taxon>
    </lineage>
</organism>
<dbReference type="SMART" id="SM00388">
    <property type="entry name" value="HisKA"/>
    <property type="match status" value="1"/>
</dbReference>
<dbReference type="InterPro" id="IPR003660">
    <property type="entry name" value="HAMP_dom"/>
</dbReference>
<evidence type="ECO:0000256" key="6">
    <source>
        <dbReference type="ARBA" id="ARBA00022692"/>
    </source>
</evidence>
<protein>
    <recommendedName>
        <fullName evidence="3">histidine kinase</fullName>
        <ecNumber evidence="3">2.7.13.3</ecNumber>
    </recommendedName>
</protein>
<sequence>MRRTRPVRMRLTLIATALVTIALAIAAVVMVFALHHVLVRSADATTAARAQQIADNVRDRGLSTIDRSLLTTGQNIAVIQVVDADGRVVVTNDPRYVEPLLPTLQPGQHRSEHEAEQGDMGDDLRVSALGVSTSDGVLTVEVGARKDPINRTVGLVAVLCCIVFPIVVVGMAWLTYVLVGRALRPVDRIRHRVDEISGGDLTERVPVPATGDEIAALADTMNGMLGRIESARRRQLQFVNNASHELNSPLTTLVGLLDLSRATDQPIDTATASEVMLPDALRLQQMVADMLLLARADESGVPLRLDDVDLDDIVSAEVARLEAVTDLEIDTRIVATRITGDAEKLTRALRNIADNAARYARGRLSITMERIGDAPPRGVGTAVDGSDVDGSPMDATDVDTDPAGTVTVVVADDGPGIPDEDKDRITERFVRLDTARQRSAGDSTGSGLGLAIVGEIIRAHGGELTIGDSESGGAAIGFTLPVHGWPDQPPPSAANL</sequence>
<dbReference type="SUPFAM" id="SSF47384">
    <property type="entry name" value="Homodimeric domain of signal transducing histidine kinase"/>
    <property type="match status" value="1"/>
</dbReference>
<keyword evidence="7" id="KW-0418">Kinase</keyword>